<evidence type="ECO:0000313" key="2">
    <source>
        <dbReference type="EMBL" id="BAP57101.1"/>
    </source>
</evidence>
<dbReference type="AlphaFoldDB" id="A0A090BVM2"/>
<evidence type="ECO:0000313" key="3">
    <source>
        <dbReference type="Proteomes" id="UP000031623"/>
    </source>
</evidence>
<name>A0A090BVM2_9GAMM</name>
<keyword evidence="1" id="KW-0472">Membrane</keyword>
<proteinExistence type="predicted"/>
<keyword evidence="1" id="KW-0812">Transmembrane</keyword>
<dbReference type="Proteomes" id="UP000031623">
    <property type="component" value="Chromosome"/>
</dbReference>
<feature type="transmembrane region" description="Helical" evidence="1">
    <location>
        <begin position="6"/>
        <end position="27"/>
    </location>
</feature>
<protein>
    <recommendedName>
        <fullName evidence="4">Type II secretion system protein</fullName>
    </recommendedName>
</protein>
<dbReference type="OrthoDB" id="9795524at2"/>
<accession>A0A090BVM2</accession>
<gene>
    <name evidence="2" type="ORF">THII_2804</name>
</gene>
<dbReference type="STRING" id="40754.THII_2804"/>
<evidence type="ECO:0008006" key="4">
    <source>
        <dbReference type="Google" id="ProtNLM"/>
    </source>
</evidence>
<dbReference type="EMBL" id="AP014633">
    <property type="protein sequence ID" value="BAP57101.1"/>
    <property type="molecule type" value="Genomic_DNA"/>
</dbReference>
<organism evidence="2 3">
    <name type="scientific">Thioploca ingrica</name>
    <dbReference type="NCBI Taxonomy" id="40754"/>
    <lineage>
        <taxon>Bacteria</taxon>
        <taxon>Pseudomonadati</taxon>
        <taxon>Pseudomonadota</taxon>
        <taxon>Gammaproteobacteria</taxon>
        <taxon>Thiotrichales</taxon>
        <taxon>Thiotrichaceae</taxon>
        <taxon>Thioploca</taxon>
    </lineage>
</organism>
<keyword evidence="1" id="KW-1133">Transmembrane helix</keyword>
<keyword evidence="3" id="KW-1185">Reference proteome</keyword>
<dbReference type="KEGG" id="tig:THII_2804"/>
<evidence type="ECO:0000256" key="1">
    <source>
        <dbReference type="SAM" id="Phobius"/>
    </source>
</evidence>
<sequence>MKKQTAFTLVEFIIFIGIMMFLLSFIWKNQLPHRILIAAKVNRLENDFHLITVATYNYLEQYRVLPGDLNKNGKIEGRFDSIKAGDESRLFWLYLRQAGLIKGESTDQQQPINVFGGVIGVASGVVTSEFHGISGLFIGFSHIPGEVALILESHSDDANPTTGYIQAHQIISGKETYTKNYSVEGLYNLYFAM</sequence>
<dbReference type="HOGENOM" id="CLU_078515_1_0_6"/>
<reference evidence="2 3" key="1">
    <citation type="journal article" date="2014" name="ISME J.">
        <title>Ecophysiology of Thioploca ingrica as revealed by the complete genome sequence supplemented with proteomic evidence.</title>
        <authorList>
            <person name="Kojima H."/>
            <person name="Ogura Y."/>
            <person name="Yamamoto N."/>
            <person name="Togashi T."/>
            <person name="Mori H."/>
            <person name="Watanabe T."/>
            <person name="Nemoto F."/>
            <person name="Kurokawa K."/>
            <person name="Hayashi T."/>
            <person name="Fukui M."/>
        </authorList>
    </citation>
    <scope>NUCLEOTIDE SEQUENCE [LARGE SCALE GENOMIC DNA]</scope>
</reference>